<sequence length="94" mass="10701">MEFFLYFFVGRWNLHSTDATGALPFTRQCRSRPMARVRNPMIRMQKVTILHPPGDKDVGRHLAEILRQAGQSPGRLGMARVIPMAPKRAKTVRG</sequence>
<accession>A0A2K9NGH3</accession>
<keyword evidence="2" id="KW-1185">Reference proteome</keyword>
<dbReference type="AlphaFoldDB" id="A0A2K9NGH3"/>
<reference evidence="1 2" key="1">
    <citation type="submission" date="2017-12" db="EMBL/GenBank/DDBJ databases">
        <title>Genomes of bacteria within cyanobacterial aggregates.</title>
        <authorList>
            <person name="Cai H."/>
        </authorList>
    </citation>
    <scope>NUCLEOTIDE SEQUENCE [LARGE SCALE GENOMIC DNA]</scope>
    <source>
        <strain evidence="1 2">TH16</strain>
    </source>
</reference>
<name>A0A2K9NGH3_9PROT</name>
<protein>
    <submittedName>
        <fullName evidence="1">Uncharacterized protein</fullName>
    </submittedName>
</protein>
<gene>
    <name evidence="1" type="ORF">C0V82_17505</name>
</gene>
<dbReference type="Proteomes" id="UP000234752">
    <property type="component" value="Chromosome eg_2"/>
</dbReference>
<evidence type="ECO:0000313" key="2">
    <source>
        <dbReference type="Proteomes" id="UP000234752"/>
    </source>
</evidence>
<dbReference type="KEGG" id="ncb:C0V82_17505"/>
<evidence type="ECO:0000313" key="1">
    <source>
        <dbReference type="EMBL" id="AUN32201.1"/>
    </source>
</evidence>
<dbReference type="EMBL" id="CP025612">
    <property type="protein sequence ID" value="AUN32201.1"/>
    <property type="molecule type" value="Genomic_DNA"/>
</dbReference>
<organism evidence="1 2">
    <name type="scientific">Niveispirillum cyanobacteriorum</name>
    <dbReference type="NCBI Taxonomy" id="1612173"/>
    <lineage>
        <taxon>Bacteria</taxon>
        <taxon>Pseudomonadati</taxon>
        <taxon>Pseudomonadota</taxon>
        <taxon>Alphaproteobacteria</taxon>
        <taxon>Rhodospirillales</taxon>
        <taxon>Azospirillaceae</taxon>
        <taxon>Niveispirillum</taxon>
    </lineage>
</organism>
<proteinExistence type="predicted"/>